<dbReference type="Proteomes" id="UP000255102">
    <property type="component" value="Unassembled WGS sequence"/>
</dbReference>
<evidence type="ECO:0000313" key="2">
    <source>
        <dbReference type="EMBL" id="STY86285.1"/>
    </source>
</evidence>
<evidence type="ECO:0000313" key="4">
    <source>
        <dbReference type="Proteomes" id="UP000255102"/>
    </source>
</evidence>
<gene>
    <name evidence="1" type="ORF">MOVS_01260</name>
    <name evidence="2" type="ORF">NCTC11227_00264</name>
</gene>
<dbReference type="AlphaFoldDB" id="A0A378PHM8"/>
<dbReference type="EMBL" id="CP011158">
    <property type="protein sequence ID" value="ANB90845.1"/>
    <property type="molecule type" value="Genomic_DNA"/>
</dbReference>
<proteinExistence type="predicted"/>
<evidence type="ECO:0000313" key="3">
    <source>
        <dbReference type="Proteomes" id="UP000076765"/>
    </source>
</evidence>
<sequence>MNKVIKLLQPNSFRTFKGWVSHGNINPVFVASMQINNGKKQVLQDVYCKIYPFTTDDRSLFNEIVGYLVANALGVPQPTHAYITLMDINHILNNNVDNQLPNELVLLLKKEQYYPVFCTAKIDKSQTAFDFHGWTPSLINEMSKWKYLPDTLAMDNTIAHTDRHLNNILRTGRQTYHVIDNGRLATEDGTPWQPTNLDSSKVYSNKLWTFSESSMQKSWKTISSNILHVCANHANAVNSCLEEINFWIKSLYQGQEMDYNNFTDFLCKRTGDSEHYHAQRLHLLT</sequence>
<keyword evidence="3" id="KW-1185">Reference proteome</keyword>
<reference evidence="1 3" key="1">
    <citation type="submission" date="2015-04" db="EMBL/GenBank/DDBJ databases">
        <authorList>
            <person name="Calcutt M.J."/>
            <person name="Foecking M.F."/>
        </authorList>
    </citation>
    <scope>NUCLEOTIDE SEQUENCE [LARGE SCALE GENOMIC DNA]</scope>
    <source>
        <strain evidence="1 3">199/55</strain>
    </source>
</reference>
<dbReference type="EMBL" id="UGPW01000001">
    <property type="protein sequence ID" value="STY86285.1"/>
    <property type="molecule type" value="Genomic_DNA"/>
</dbReference>
<protein>
    <submittedName>
        <fullName evidence="2">Uncharacterized protein</fullName>
    </submittedName>
</protein>
<evidence type="ECO:0000313" key="1">
    <source>
        <dbReference type="EMBL" id="ANB90845.1"/>
    </source>
</evidence>
<reference evidence="2 4" key="2">
    <citation type="submission" date="2018-06" db="EMBL/GenBank/DDBJ databases">
        <authorList>
            <consortium name="Pathogen Informatics"/>
            <person name="Doyle S."/>
        </authorList>
    </citation>
    <scope>NUCLEOTIDE SEQUENCE [LARGE SCALE GENOMIC DNA]</scope>
    <source>
        <strain evidence="2 4">NCTC11227</strain>
    </source>
</reference>
<dbReference type="STRING" id="29433.MOVS_01260"/>
<accession>A0A378PHM8</accession>
<dbReference type="Proteomes" id="UP000076765">
    <property type="component" value="Chromosome"/>
</dbReference>
<dbReference type="KEGG" id="moi:MOVS_01260"/>
<name>A0A378PHM8_9GAMM</name>
<organism evidence="2 4">
    <name type="scientific">Moraxella ovis</name>
    <dbReference type="NCBI Taxonomy" id="29433"/>
    <lineage>
        <taxon>Bacteria</taxon>
        <taxon>Pseudomonadati</taxon>
        <taxon>Pseudomonadota</taxon>
        <taxon>Gammaproteobacteria</taxon>
        <taxon>Moraxellales</taxon>
        <taxon>Moraxellaceae</taxon>
        <taxon>Moraxella</taxon>
    </lineage>
</organism>